<protein>
    <submittedName>
        <fullName evidence="2">Uncharacterized protein</fullName>
    </submittedName>
</protein>
<feature type="compositionally biased region" description="Polar residues" evidence="1">
    <location>
        <begin position="12"/>
        <end position="25"/>
    </location>
</feature>
<feature type="region of interest" description="Disordered" evidence="1">
    <location>
        <begin position="245"/>
        <end position="264"/>
    </location>
</feature>
<dbReference type="AlphaFoldDB" id="A0AAD9K3H7"/>
<feature type="region of interest" description="Disordered" evidence="1">
    <location>
        <begin position="547"/>
        <end position="626"/>
    </location>
</feature>
<feature type="region of interest" description="Disordered" evidence="1">
    <location>
        <begin position="1"/>
        <end position="38"/>
    </location>
</feature>
<reference evidence="2" key="1">
    <citation type="journal article" date="2023" name="Mol. Biol. Evol.">
        <title>Third-Generation Sequencing Reveals the Adaptive Role of the Epigenome in Three Deep-Sea Polychaetes.</title>
        <authorList>
            <person name="Perez M."/>
            <person name="Aroh O."/>
            <person name="Sun Y."/>
            <person name="Lan Y."/>
            <person name="Juniper S.K."/>
            <person name="Young C.R."/>
            <person name="Angers B."/>
            <person name="Qian P.Y."/>
        </authorList>
    </citation>
    <scope>NUCLEOTIDE SEQUENCE</scope>
    <source>
        <strain evidence="2">P08H-3</strain>
    </source>
</reference>
<name>A0AAD9K3H7_9ANNE</name>
<sequence length="639" mass="71242">MSDGLTRAEGVQNRSKNIVTEDTQVSEGSKSALLGGASGYKDRNKDSAYFEDVESVQCAESECLSKKILSIIDPDHRSTKFYSYTFTITGSDGENSVTSHGNVSQHSHLNNEEITKSQVNSASNPDTPSKEGSLVVDTVSPDRETLSASFDAASVDLDLDILDEDRNIGRDCNSSTSSESLPWVTARSAKNDIVCIVEVHRADSEEIDDPNQDPDRDAQSKTLGETSPSNEENKQSVSGIEKTTLSGGKTLAEPGDSPKSSTCSGSQPKCDWFLPSPVQPYYAGVCNRHVDRGDNNVEDKSGHVDASLTGINFLMLRLLCFLADVEHIDSWLRHNAERQCVDLHTLTQSDVIALTDERSDPENLESDLPRRRWPWYQNNQLLIHLHPLDDQLLQPGDSYLCVETRDRSPSSWTESRLDPDTPVTPDLVDSRCLCLMLYTRNIDDHVQSCYPLWECDYSQLFNMDFVHNVTMTNPDDLAEILKHCLIAVETCTRRLTLKRAQVPCKSCRERNQDTICYHLESSHDNEDNRNNNYEDSLIQPRILPAYDKYKEEPPGDSSTSEFDQTDSNTARSASKISHRGHSTKGDSRNTLGDSQAQHCLSSISRDSDSSRRQQSQKQGAAIYTEEPARLTIQADAATW</sequence>
<feature type="compositionally biased region" description="Polar residues" evidence="1">
    <location>
        <begin position="220"/>
        <end position="240"/>
    </location>
</feature>
<comment type="caution">
    <text evidence="2">The sequence shown here is derived from an EMBL/GenBank/DDBJ whole genome shotgun (WGS) entry which is preliminary data.</text>
</comment>
<proteinExistence type="predicted"/>
<evidence type="ECO:0000256" key="1">
    <source>
        <dbReference type="SAM" id="MobiDB-lite"/>
    </source>
</evidence>
<feature type="compositionally biased region" description="Polar residues" evidence="1">
    <location>
        <begin position="588"/>
        <end position="600"/>
    </location>
</feature>
<evidence type="ECO:0000313" key="2">
    <source>
        <dbReference type="EMBL" id="KAK2164072.1"/>
    </source>
</evidence>
<gene>
    <name evidence="2" type="ORF">LSH36_69g05000</name>
</gene>
<keyword evidence="3" id="KW-1185">Reference proteome</keyword>
<accession>A0AAD9K3H7</accession>
<dbReference type="Proteomes" id="UP001208570">
    <property type="component" value="Unassembled WGS sequence"/>
</dbReference>
<feature type="compositionally biased region" description="Polar residues" evidence="1">
    <location>
        <begin position="556"/>
        <end position="575"/>
    </location>
</feature>
<evidence type="ECO:0000313" key="3">
    <source>
        <dbReference type="Proteomes" id="UP001208570"/>
    </source>
</evidence>
<dbReference type="EMBL" id="JAODUP010000069">
    <property type="protein sequence ID" value="KAK2164072.1"/>
    <property type="molecule type" value="Genomic_DNA"/>
</dbReference>
<organism evidence="2 3">
    <name type="scientific">Paralvinella palmiformis</name>
    <dbReference type="NCBI Taxonomy" id="53620"/>
    <lineage>
        <taxon>Eukaryota</taxon>
        <taxon>Metazoa</taxon>
        <taxon>Spiralia</taxon>
        <taxon>Lophotrochozoa</taxon>
        <taxon>Annelida</taxon>
        <taxon>Polychaeta</taxon>
        <taxon>Sedentaria</taxon>
        <taxon>Canalipalpata</taxon>
        <taxon>Terebellida</taxon>
        <taxon>Terebelliformia</taxon>
        <taxon>Alvinellidae</taxon>
        <taxon>Paralvinella</taxon>
    </lineage>
</organism>
<feature type="compositionally biased region" description="Low complexity" evidence="1">
    <location>
        <begin position="26"/>
        <end position="35"/>
    </location>
</feature>
<feature type="region of interest" description="Disordered" evidence="1">
    <location>
        <begin position="204"/>
        <end position="240"/>
    </location>
</feature>